<sequence length="378" mass="41555">MARVLLENVSVDIPVFTSETRSLRKSLLRFGGGSGRLKQESGHVVARALNHIDLELRDGDRLGLVGVNGAGKTTLLRVLAGTYPPTAGRIRSEGRVASLLDVSLGLDYELSGLQNIYLKALFHGVSRQEIDGRLEEIIDFADLGEFINLPVRTYSSGMVLRLAFSIITSMVPDIILMDEWVGVGDSHFIEKATERLENFVGRSSILVLASHSEDLIRKVCNRALLMSQGNILTDGSVANVYHQYHTLGPQPFFNDAEYLALNADVKAAVEAGAFSAIGHFLLHGIYEDREVGRGLHLSVFAEDPIFQEAVARQDSTEAARRMIAVAPFLASVKLPENWRLPRNTPIPLDFTPPPGVRLRIPPGVEVPEGLELPEVYER</sequence>
<evidence type="ECO:0000313" key="4">
    <source>
        <dbReference type="EMBL" id="OYQ16783.1"/>
    </source>
</evidence>
<reference evidence="4 5" key="1">
    <citation type="submission" date="2017-07" db="EMBL/GenBank/DDBJ databases">
        <title>Elstera cyanobacteriorum sp. nov., a novel bacterium isolated from cyanobacterial aggregates in a eutrophic lake.</title>
        <authorList>
            <person name="Cai H."/>
        </authorList>
    </citation>
    <scope>NUCLEOTIDE SEQUENCE [LARGE SCALE GENOMIC DNA]</scope>
    <source>
        <strain evidence="4 5">TH019</strain>
    </source>
</reference>
<accession>A0A255XIH3</accession>
<dbReference type="SMART" id="SM00382">
    <property type="entry name" value="AAA"/>
    <property type="match status" value="1"/>
</dbReference>
<dbReference type="GO" id="GO:0140359">
    <property type="term" value="F:ABC-type transporter activity"/>
    <property type="evidence" value="ECO:0007669"/>
    <property type="project" value="InterPro"/>
</dbReference>
<keyword evidence="2" id="KW-0067">ATP-binding</keyword>
<dbReference type="EMBL" id="NOXS01000035">
    <property type="protein sequence ID" value="OYQ16783.1"/>
    <property type="molecule type" value="Genomic_DNA"/>
</dbReference>
<dbReference type="InterPro" id="IPR050683">
    <property type="entry name" value="Bact_Polysacc_Export_ATP-bd"/>
</dbReference>
<keyword evidence="1" id="KW-0547">Nucleotide-binding</keyword>
<evidence type="ECO:0000259" key="3">
    <source>
        <dbReference type="PROSITE" id="PS50893"/>
    </source>
</evidence>
<evidence type="ECO:0000256" key="2">
    <source>
        <dbReference type="ARBA" id="ARBA00022840"/>
    </source>
</evidence>
<dbReference type="RefSeq" id="WP_094410421.1">
    <property type="nucleotide sequence ID" value="NZ_BMJZ01000003.1"/>
</dbReference>
<dbReference type="OrthoDB" id="9778870at2"/>
<gene>
    <name evidence="4" type="ORF">CHR90_17545</name>
</gene>
<proteinExistence type="predicted"/>
<dbReference type="GO" id="GO:0016020">
    <property type="term" value="C:membrane"/>
    <property type="evidence" value="ECO:0007669"/>
    <property type="project" value="InterPro"/>
</dbReference>
<feature type="domain" description="ABC transporter" evidence="3">
    <location>
        <begin position="23"/>
        <end position="253"/>
    </location>
</feature>
<organism evidence="4 5">
    <name type="scientific">Elstera cyanobacteriorum</name>
    <dbReference type="NCBI Taxonomy" id="2022747"/>
    <lineage>
        <taxon>Bacteria</taxon>
        <taxon>Pseudomonadati</taxon>
        <taxon>Pseudomonadota</taxon>
        <taxon>Alphaproteobacteria</taxon>
        <taxon>Rhodospirillales</taxon>
        <taxon>Rhodospirillaceae</taxon>
        <taxon>Elstera</taxon>
    </lineage>
</organism>
<comment type="caution">
    <text evidence="4">The sequence shown here is derived from an EMBL/GenBank/DDBJ whole genome shotgun (WGS) entry which is preliminary data.</text>
</comment>
<dbReference type="InterPro" id="IPR027417">
    <property type="entry name" value="P-loop_NTPase"/>
</dbReference>
<dbReference type="PROSITE" id="PS50893">
    <property type="entry name" value="ABC_TRANSPORTER_2"/>
    <property type="match status" value="1"/>
</dbReference>
<dbReference type="PANTHER" id="PTHR46743:SF3">
    <property type="entry name" value="ABC-TYPE POLYSACCHARIDE_POLYOL PHOSPHATE TRANSPORT SYSTEM, ATPASE COMPONENT"/>
    <property type="match status" value="1"/>
</dbReference>
<name>A0A255XIH3_9PROT</name>
<dbReference type="InterPro" id="IPR003439">
    <property type="entry name" value="ABC_transporter-like_ATP-bd"/>
</dbReference>
<dbReference type="Pfam" id="PF00005">
    <property type="entry name" value="ABC_tran"/>
    <property type="match status" value="1"/>
</dbReference>
<dbReference type="InterPro" id="IPR015860">
    <property type="entry name" value="ABC_transpr_TagH-like"/>
</dbReference>
<keyword evidence="5" id="KW-1185">Reference proteome</keyword>
<evidence type="ECO:0000313" key="5">
    <source>
        <dbReference type="Proteomes" id="UP000216361"/>
    </source>
</evidence>
<evidence type="ECO:0000256" key="1">
    <source>
        <dbReference type="ARBA" id="ARBA00022741"/>
    </source>
</evidence>
<dbReference type="CDD" id="cd03220">
    <property type="entry name" value="ABC_KpsT_Wzt"/>
    <property type="match status" value="1"/>
</dbReference>
<dbReference type="SUPFAM" id="SSF52540">
    <property type="entry name" value="P-loop containing nucleoside triphosphate hydrolases"/>
    <property type="match status" value="1"/>
</dbReference>
<dbReference type="Gene3D" id="3.40.50.300">
    <property type="entry name" value="P-loop containing nucleotide triphosphate hydrolases"/>
    <property type="match status" value="1"/>
</dbReference>
<dbReference type="InterPro" id="IPR003593">
    <property type="entry name" value="AAA+_ATPase"/>
</dbReference>
<dbReference type="GO" id="GO:0005524">
    <property type="term" value="F:ATP binding"/>
    <property type="evidence" value="ECO:0007669"/>
    <property type="project" value="UniProtKB-KW"/>
</dbReference>
<dbReference type="PANTHER" id="PTHR46743">
    <property type="entry name" value="TEICHOIC ACIDS EXPORT ATP-BINDING PROTEIN TAGH"/>
    <property type="match status" value="1"/>
</dbReference>
<dbReference type="GO" id="GO:0016887">
    <property type="term" value="F:ATP hydrolysis activity"/>
    <property type="evidence" value="ECO:0007669"/>
    <property type="project" value="InterPro"/>
</dbReference>
<protein>
    <recommendedName>
        <fullName evidence="3">ABC transporter domain-containing protein</fullName>
    </recommendedName>
</protein>
<dbReference type="AlphaFoldDB" id="A0A255XIH3"/>
<dbReference type="Proteomes" id="UP000216361">
    <property type="component" value="Unassembled WGS sequence"/>
</dbReference>